<gene>
    <name evidence="2" type="ORF">HMPREF1015_00033</name>
</gene>
<keyword evidence="3" id="KW-1185">Reference proteome</keyword>
<comment type="similarity">
    <text evidence="1">Belongs to the UPF0398 family.</text>
</comment>
<evidence type="ECO:0000313" key="2">
    <source>
        <dbReference type="EMBL" id="EHL74272.1"/>
    </source>
</evidence>
<dbReference type="PATRIC" id="fig|665952.3.peg.2896"/>
<dbReference type="HOGENOM" id="CLU_105319_0_0_9"/>
<reference evidence="2 3" key="1">
    <citation type="submission" date="2011-09" db="EMBL/GenBank/DDBJ databases">
        <title>The Genome Sequence of Bacillus smithii 7_3_47FAA.</title>
        <authorList>
            <consortium name="The Broad Institute Genome Sequencing Platform"/>
            <person name="Earl A."/>
            <person name="Ward D."/>
            <person name="Feldgarden M."/>
            <person name="Gevers D."/>
            <person name="Daigneault M."/>
            <person name="Strauss J."/>
            <person name="Allen-Vercoe E."/>
            <person name="Young S.K."/>
            <person name="Zeng Q."/>
            <person name="Gargeya S."/>
            <person name="Fitzgerald M."/>
            <person name="Haas B."/>
            <person name="Abouelleil A."/>
            <person name="Alvarado L."/>
            <person name="Arachchi H.M."/>
            <person name="Berlin A."/>
            <person name="Brown A."/>
            <person name="Chapman S.B."/>
            <person name="Chen Z."/>
            <person name="Dunbar C."/>
            <person name="Freedman E."/>
            <person name="Gearin G."/>
            <person name="Goldberg J."/>
            <person name="Griggs A."/>
            <person name="Gujja S."/>
            <person name="Heiman D."/>
            <person name="Howarth C."/>
            <person name="Larson L."/>
            <person name="Lui A."/>
            <person name="MacDonald P.J.P."/>
            <person name="Montmayeur A."/>
            <person name="Murphy C."/>
            <person name="Neiman D."/>
            <person name="Pearson M."/>
            <person name="Priest M."/>
            <person name="Roberts A."/>
            <person name="Saif S."/>
            <person name="Shea T."/>
            <person name="Shenoy N."/>
            <person name="Sisk P."/>
            <person name="Stolte C."/>
            <person name="Sykes S."/>
            <person name="Wortman J."/>
            <person name="Nusbaum C."/>
            <person name="Birren B."/>
        </authorList>
    </citation>
    <scope>NUCLEOTIDE SEQUENCE [LARGE SCALE GENOMIC DNA]</scope>
    <source>
        <strain evidence="2 3">7_3_47FAA</strain>
    </source>
</reference>
<dbReference type="HAMAP" id="MF_01575">
    <property type="entry name" value="UPF0398"/>
    <property type="match status" value="1"/>
</dbReference>
<dbReference type="SUPFAM" id="SSF102405">
    <property type="entry name" value="MCP/YpsA-like"/>
    <property type="match status" value="1"/>
</dbReference>
<evidence type="ECO:0000256" key="1">
    <source>
        <dbReference type="HAMAP-Rule" id="MF_01575"/>
    </source>
</evidence>
<dbReference type="Proteomes" id="UP000011747">
    <property type="component" value="Unassembled WGS sequence"/>
</dbReference>
<dbReference type="AlphaFoldDB" id="G9QP16"/>
<proteinExistence type="inferred from homology"/>
<dbReference type="Gene3D" id="3.40.50.450">
    <property type="match status" value="1"/>
</dbReference>
<protein>
    <recommendedName>
        <fullName evidence="1">UPF0398 protein HMPREF1015_00033</fullName>
    </recommendedName>
</protein>
<evidence type="ECO:0000313" key="3">
    <source>
        <dbReference type="Proteomes" id="UP000011747"/>
    </source>
</evidence>
<dbReference type="PANTHER" id="PTHR38440">
    <property type="entry name" value="UPF0398 PROTEIN YPSA"/>
    <property type="match status" value="1"/>
</dbReference>
<dbReference type="EMBL" id="ACWF01000149">
    <property type="protein sequence ID" value="EHL74272.1"/>
    <property type="molecule type" value="Genomic_DNA"/>
</dbReference>
<dbReference type="NCBIfam" id="NF010181">
    <property type="entry name" value="PRK13660.1"/>
    <property type="match status" value="1"/>
</dbReference>
<sequence length="194" mass="22653">MNSMGGIDTKVAAVSGYKPIELGIFHHDAKAIDYIKKAIQKEIQELLEEGLEWVLISGQLGVECWTADVVLNMRIDHPDLKLAVLTPFLDQEKNWNEANQEMYFDILNNADFVDSISKQPYTGPWQFQNKNKLFLQKSDCLVLIYDEEKEGSPKYLYQLAKKYQEINPSYSIKQITFFDLQNIVEEEQWKNHEW</sequence>
<dbReference type="Pfam" id="PF06908">
    <property type="entry name" value="YpsA"/>
    <property type="match status" value="1"/>
</dbReference>
<dbReference type="PANTHER" id="PTHR38440:SF1">
    <property type="entry name" value="UPF0398 PROTEIN SPR0331"/>
    <property type="match status" value="1"/>
</dbReference>
<accession>G9QP16</accession>
<comment type="caution">
    <text evidence="2">The sequence shown here is derived from an EMBL/GenBank/DDBJ whole genome shotgun (WGS) entry which is preliminary data.</text>
</comment>
<dbReference type="InterPro" id="IPR010697">
    <property type="entry name" value="YspA"/>
</dbReference>
<name>G9QP16_9BACI</name>
<dbReference type="PIRSF" id="PIRSF021290">
    <property type="entry name" value="DUF1273"/>
    <property type="match status" value="1"/>
</dbReference>
<organism evidence="2 3">
    <name type="scientific">Bacillus smithii 7_3_47FAA</name>
    <dbReference type="NCBI Taxonomy" id="665952"/>
    <lineage>
        <taxon>Bacteria</taxon>
        <taxon>Bacillati</taxon>
        <taxon>Bacillota</taxon>
        <taxon>Bacilli</taxon>
        <taxon>Bacillales</taxon>
        <taxon>Bacillaceae</taxon>
        <taxon>Bacillus</taxon>
    </lineage>
</organism>